<keyword evidence="2" id="KW-1185">Reference proteome</keyword>
<evidence type="ECO:0000313" key="1">
    <source>
        <dbReference type="EMBL" id="MDR6605374.1"/>
    </source>
</evidence>
<proteinExistence type="predicted"/>
<keyword evidence="1" id="KW-0378">Hydrolase</keyword>
<evidence type="ECO:0000313" key="2">
    <source>
        <dbReference type="Proteomes" id="UP001259420"/>
    </source>
</evidence>
<protein>
    <submittedName>
        <fullName evidence="1">Glycerophosphoryl diester phosphodiesterase</fullName>
        <ecNumber evidence="1">3.1.4.46</ecNumber>
    </submittedName>
</protein>
<dbReference type="EC" id="3.1.4.46" evidence="1"/>
<accession>A0ACC6JFU0</accession>
<name>A0ACC6JFU0_9PSED</name>
<gene>
    <name evidence="1" type="ORF">J2X87_000425</name>
</gene>
<sequence>MPATFTKNALLLSLLLSFGLGQAQAASEPGPTALATRLSIPHPAVIAHRGASFDAPESTAAAYKLARDLGADYLEMDLQRSKDGVLFALHDNNLQRTTDVASKFPERKDSPANAFTMAELKTLDAGSWFNAAYPDRARPAFAGLKILTLDEIIDIAEGNPLHKPGLYIETKEPKQFPGIEHDLKEQLQSRGWLSPVGSQTAKNEQAVGQGPGKVILQTFEKSSLELLQKEMPQVPKILLLWVGEGSIEPKSKMTFAESGAKDKAAYYAAQQPKDKAEFQRWVDYAKAQGAIGTGPSAALTQGGDQSYSDLVQPWMNQYTHEQGLLVHVYTIDDAVDYQKVMDAGVDGIFTNRASELLKFYKRPAAASVAQVLQNNGY</sequence>
<comment type="caution">
    <text evidence="1">The sequence shown here is derived from an EMBL/GenBank/DDBJ whole genome shotgun (WGS) entry which is preliminary data.</text>
</comment>
<dbReference type="EMBL" id="JAVDSD010000001">
    <property type="protein sequence ID" value="MDR6605374.1"/>
    <property type="molecule type" value="Genomic_DNA"/>
</dbReference>
<reference evidence="1" key="1">
    <citation type="submission" date="2023-07" db="EMBL/GenBank/DDBJ databases">
        <title>Sorghum-associated microbial communities from plants grown in Nebraska, USA.</title>
        <authorList>
            <person name="Schachtman D."/>
        </authorList>
    </citation>
    <scope>NUCLEOTIDE SEQUENCE</scope>
    <source>
        <strain evidence="1">BE46</strain>
    </source>
</reference>
<organism evidence="1 2">
    <name type="scientific">Pseudomonas synxantha</name>
    <dbReference type="NCBI Taxonomy" id="47883"/>
    <lineage>
        <taxon>Bacteria</taxon>
        <taxon>Pseudomonadati</taxon>
        <taxon>Pseudomonadota</taxon>
        <taxon>Gammaproteobacteria</taxon>
        <taxon>Pseudomonadales</taxon>
        <taxon>Pseudomonadaceae</taxon>
        <taxon>Pseudomonas</taxon>
    </lineage>
</organism>
<dbReference type="Proteomes" id="UP001259420">
    <property type="component" value="Unassembled WGS sequence"/>
</dbReference>